<dbReference type="AlphaFoldDB" id="A0A6V7H2Y8"/>
<evidence type="ECO:0000313" key="2">
    <source>
        <dbReference type="Proteomes" id="UP000752696"/>
    </source>
</evidence>
<accession>A0A6V7H2Y8</accession>
<dbReference type="OrthoDB" id="7616713at2759"/>
<feature type="non-terminal residue" evidence="1">
    <location>
        <position position="74"/>
    </location>
</feature>
<evidence type="ECO:0000313" key="1">
    <source>
        <dbReference type="EMBL" id="CAD1473472.1"/>
    </source>
</evidence>
<dbReference type="Proteomes" id="UP000752696">
    <property type="component" value="Unassembled WGS sequence"/>
</dbReference>
<reference evidence="1" key="1">
    <citation type="submission" date="2020-07" db="EMBL/GenBank/DDBJ databases">
        <authorList>
            <person name="Nazaruddin N."/>
        </authorList>
    </citation>
    <scope>NUCLEOTIDE SEQUENCE</scope>
</reference>
<organism evidence="1 2">
    <name type="scientific">Heterotrigona itama</name>
    <dbReference type="NCBI Taxonomy" id="395501"/>
    <lineage>
        <taxon>Eukaryota</taxon>
        <taxon>Metazoa</taxon>
        <taxon>Ecdysozoa</taxon>
        <taxon>Arthropoda</taxon>
        <taxon>Hexapoda</taxon>
        <taxon>Insecta</taxon>
        <taxon>Pterygota</taxon>
        <taxon>Neoptera</taxon>
        <taxon>Endopterygota</taxon>
        <taxon>Hymenoptera</taxon>
        <taxon>Apocrita</taxon>
        <taxon>Aculeata</taxon>
        <taxon>Apoidea</taxon>
        <taxon>Anthophila</taxon>
        <taxon>Apidae</taxon>
        <taxon>Heterotrigona</taxon>
    </lineage>
</organism>
<gene>
    <name evidence="1" type="ORF">MHI_LOCUS379115</name>
</gene>
<protein>
    <submittedName>
        <fullName evidence="1">Uncharacterized protein</fullName>
    </submittedName>
</protein>
<feature type="non-terminal residue" evidence="1">
    <location>
        <position position="1"/>
    </location>
</feature>
<comment type="caution">
    <text evidence="1">The sequence shown here is derived from an EMBL/GenBank/DDBJ whole genome shotgun (WGS) entry which is preliminary data.</text>
</comment>
<sequence length="74" mass="8031">SSTPEGSWQTPTDRAVQQTHSEFCSPGCVTPSTPVSSRRKLFVTAPATPATPLRQLRRRPDLKSGVAIAARRLD</sequence>
<proteinExistence type="predicted"/>
<keyword evidence="2" id="KW-1185">Reference proteome</keyword>
<dbReference type="EMBL" id="CAJDYZ010006547">
    <property type="protein sequence ID" value="CAD1473472.1"/>
    <property type="molecule type" value="Genomic_DNA"/>
</dbReference>
<name>A0A6V7H2Y8_9HYME</name>